<sequence length="85" mass="9830">MICAIYRSSKKEGMYLYIEKKEDFSSLPEELLNSFGKPQFAMLFNLKGEKQLRIASNDEVLNTIKQQGFYLQVPPLPENLLNSLK</sequence>
<name>A0A379C893_9PAST</name>
<evidence type="ECO:0000256" key="1">
    <source>
        <dbReference type="HAMAP-Rule" id="MF_01866"/>
    </source>
</evidence>
<dbReference type="HAMAP" id="MF_01866">
    <property type="entry name" value="UPF0745"/>
    <property type="match status" value="1"/>
</dbReference>
<accession>A0A379C893</accession>
<keyword evidence="4" id="KW-1185">Reference proteome</keyword>
<reference evidence="3 4" key="1">
    <citation type="submission" date="2018-06" db="EMBL/GenBank/DDBJ databases">
        <authorList>
            <consortium name="Pathogen Informatics"/>
            <person name="Doyle S."/>
        </authorList>
    </citation>
    <scope>NUCLEOTIDE SEQUENCE [LARGE SCALE GENOMIC DNA]</scope>
    <source>
        <strain evidence="3 4">NCTC12872</strain>
    </source>
</reference>
<dbReference type="InterPro" id="IPR027354">
    <property type="entry name" value="YcgL_dom"/>
</dbReference>
<organism evidence="3 4">
    <name type="scientific">Phocoenobacter uteri</name>
    <dbReference type="NCBI Taxonomy" id="146806"/>
    <lineage>
        <taxon>Bacteria</taxon>
        <taxon>Pseudomonadati</taxon>
        <taxon>Pseudomonadota</taxon>
        <taxon>Gammaproteobacteria</taxon>
        <taxon>Pasteurellales</taxon>
        <taxon>Pasteurellaceae</taxon>
        <taxon>Phocoenobacter</taxon>
    </lineage>
</organism>
<dbReference type="PANTHER" id="PTHR38109">
    <property type="entry name" value="PROTEIN YCGL"/>
    <property type="match status" value="1"/>
</dbReference>
<evidence type="ECO:0000313" key="4">
    <source>
        <dbReference type="Proteomes" id="UP000255417"/>
    </source>
</evidence>
<gene>
    <name evidence="3" type="primary">ycgL</name>
    <name evidence="3" type="ORF">NCTC12872_00483</name>
</gene>
<dbReference type="OrthoDB" id="7062382at2"/>
<dbReference type="InterPro" id="IPR038068">
    <property type="entry name" value="YcgL-like_sf"/>
</dbReference>
<dbReference type="AlphaFoldDB" id="A0A379C893"/>
<protein>
    <recommendedName>
        <fullName evidence="1">YcgL domain-containing protein NCTC12872_00483</fullName>
    </recommendedName>
</protein>
<dbReference type="EMBL" id="UGTA01000001">
    <property type="protein sequence ID" value="SUB58520.1"/>
    <property type="molecule type" value="Genomic_DNA"/>
</dbReference>
<dbReference type="PANTHER" id="PTHR38109:SF1">
    <property type="entry name" value="PROTEIN YCGL"/>
    <property type="match status" value="1"/>
</dbReference>
<dbReference type="SUPFAM" id="SSF160191">
    <property type="entry name" value="YcgL-like"/>
    <property type="match status" value="1"/>
</dbReference>
<dbReference type="Pfam" id="PF05166">
    <property type="entry name" value="YcgL"/>
    <property type="match status" value="1"/>
</dbReference>
<feature type="domain" description="YcgL" evidence="2">
    <location>
        <begin position="1"/>
        <end position="85"/>
    </location>
</feature>
<dbReference type="Gene3D" id="3.10.510.20">
    <property type="entry name" value="YcgL domain"/>
    <property type="match status" value="1"/>
</dbReference>
<proteinExistence type="inferred from homology"/>
<evidence type="ECO:0000259" key="2">
    <source>
        <dbReference type="PROSITE" id="PS51648"/>
    </source>
</evidence>
<dbReference type="RefSeq" id="WP_115315040.1">
    <property type="nucleotide sequence ID" value="NZ_LWIF01000001.1"/>
</dbReference>
<dbReference type="Proteomes" id="UP000255417">
    <property type="component" value="Unassembled WGS sequence"/>
</dbReference>
<evidence type="ECO:0000313" key="3">
    <source>
        <dbReference type="EMBL" id="SUB58520.1"/>
    </source>
</evidence>
<dbReference type="PROSITE" id="PS51648">
    <property type="entry name" value="YCGL"/>
    <property type="match status" value="1"/>
</dbReference>